<dbReference type="PROSITE" id="PS50022">
    <property type="entry name" value="FA58C_3"/>
    <property type="match status" value="1"/>
</dbReference>
<feature type="domain" description="F5/8 type C" evidence="5">
    <location>
        <begin position="1214"/>
        <end position="1341"/>
    </location>
</feature>
<dbReference type="PANTHER" id="PTHR24188">
    <property type="entry name" value="ANKYRIN REPEAT PROTEIN"/>
    <property type="match status" value="1"/>
</dbReference>
<dbReference type="PROSITE" id="PS50088">
    <property type="entry name" value="ANK_REPEAT"/>
    <property type="match status" value="1"/>
</dbReference>
<gene>
    <name evidence="6" type="primary">ANKRD50</name>
    <name evidence="6" type="ORF">AK812_SmicGene10714</name>
</gene>
<feature type="region of interest" description="Disordered" evidence="4">
    <location>
        <begin position="618"/>
        <end position="767"/>
    </location>
</feature>
<dbReference type="InterPro" id="IPR009091">
    <property type="entry name" value="RCC1/BLIP-II"/>
</dbReference>
<feature type="compositionally biased region" description="Acidic residues" evidence="4">
    <location>
        <begin position="694"/>
        <end position="738"/>
    </location>
</feature>
<dbReference type="InterPro" id="IPR000421">
    <property type="entry name" value="FA58C"/>
</dbReference>
<evidence type="ECO:0000313" key="7">
    <source>
        <dbReference type="Proteomes" id="UP000186817"/>
    </source>
</evidence>
<dbReference type="Proteomes" id="UP000186817">
    <property type="component" value="Unassembled WGS sequence"/>
</dbReference>
<proteinExistence type="predicted"/>
<organism evidence="6 7">
    <name type="scientific">Symbiodinium microadriaticum</name>
    <name type="common">Dinoflagellate</name>
    <name type="synonym">Zooxanthella microadriatica</name>
    <dbReference type="NCBI Taxonomy" id="2951"/>
    <lineage>
        <taxon>Eukaryota</taxon>
        <taxon>Sar</taxon>
        <taxon>Alveolata</taxon>
        <taxon>Dinophyceae</taxon>
        <taxon>Suessiales</taxon>
        <taxon>Symbiodiniaceae</taxon>
        <taxon>Symbiodinium</taxon>
    </lineage>
</organism>
<dbReference type="OrthoDB" id="434339at2759"/>
<evidence type="ECO:0000313" key="6">
    <source>
        <dbReference type="EMBL" id="OLQ06051.1"/>
    </source>
</evidence>
<accession>A0A1Q9EF74</accession>
<dbReference type="PANTHER" id="PTHR24188:SF29">
    <property type="entry name" value="GH09064P"/>
    <property type="match status" value="1"/>
</dbReference>
<dbReference type="PROSITE" id="PS50231">
    <property type="entry name" value="RICIN_B_LECTIN"/>
    <property type="match status" value="1"/>
</dbReference>
<dbReference type="EMBL" id="LSRX01000169">
    <property type="protein sequence ID" value="OLQ06051.1"/>
    <property type="molecule type" value="Genomic_DNA"/>
</dbReference>
<reference evidence="6 7" key="1">
    <citation type="submission" date="2016-02" db="EMBL/GenBank/DDBJ databases">
        <title>Genome analysis of coral dinoflagellate symbionts highlights evolutionary adaptations to a symbiotic lifestyle.</title>
        <authorList>
            <person name="Aranda M."/>
            <person name="Li Y."/>
            <person name="Liew Y.J."/>
            <person name="Baumgarten S."/>
            <person name="Simakov O."/>
            <person name="Wilson M."/>
            <person name="Piel J."/>
            <person name="Ashoor H."/>
            <person name="Bougouffa S."/>
            <person name="Bajic V.B."/>
            <person name="Ryu T."/>
            <person name="Ravasi T."/>
            <person name="Bayer T."/>
            <person name="Micklem G."/>
            <person name="Kim H."/>
            <person name="Bhak J."/>
            <person name="Lajeunesse T.C."/>
            <person name="Voolstra C.R."/>
        </authorList>
    </citation>
    <scope>NUCLEOTIDE SEQUENCE [LARGE SCALE GENOMIC DNA]</scope>
    <source>
        <strain evidence="6 7">CCMP2467</strain>
    </source>
</reference>
<dbReference type="InterPro" id="IPR008979">
    <property type="entry name" value="Galactose-bd-like_sf"/>
</dbReference>
<comment type="caution">
    <text evidence="6">The sequence shown here is derived from an EMBL/GenBank/DDBJ whole genome shotgun (WGS) entry which is preliminary data.</text>
</comment>
<evidence type="ECO:0000259" key="5">
    <source>
        <dbReference type="PROSITE" id="PS50022"/>
    </source>
</evidence>
<keyword evidence="7" id="KW-1185">Reference proteome</keyword>
<dbReference type="InterPro" id="IPR036770">
    <property type="entry name" value="Ankyrin_rpt-contain_sf"/>
</dbReference>
<feature type="compositionally biased region" description="Acidic residues" evidence="4">
    <location>
        <begin position="747"/>
        <end position="761"/>
    </location>
</feature>
<evidence type="ECO:0000256" key="3">
    <source>
        <dbReference type="PROSITE-ProRule" id="PRU00023"/>
    </source>
</evidence>
<feature type="compositionally biased region" description="Acidic residues" evidence="4">
    <location>
        <begin position="625"/>
        <end position="672"/>
    </location>
</feature>
<protein>
    <submittedName>
        <fullName evidence="6">Ankyrin repeat domain-containing protein 50</fullName>
    </submittedName>
</protein>
<dbReference type="Gene3D" id="2.60.120.260">
    <property type="entry name" value="Galactose-binding domain-like"/>
    <property type="match status" value="1"/>
</dbReference>
<dbReference type="SUPFAM" id="SSF48403">
    <property type="entry name" value="Ankyrin repeat"/>
    <property type="match status" value="1"/>
</dbReference>
<dbReference type="SUPFAM" id="SSF50985">
    <property type="entry name" value="RCC1/BLIP-II"/>
    <property type="match status" value="2"/>
</dbReference>
<dbReference type="PROSITE" id="PS01285">
    <property type="entry name" value="FA58C_1"/>
    <property type="match status" value="1"/>
</dbReference>
<dbReference type="Gene3D" id="2.130.10.30">
    <property type="entry name" value="Regulator of chromosome condensation 1/beta-lactamase-inhibitor protein II"/>
    <property type="match status" value="2"/>
</dbReference>
<keyword evidence="2 3" id="KW-0040">ANK repeat</keyword>
<dbReference type="Gene3D" id="1.25.40.20">
    <property type="entry name" value="Ankyrin repeat-containing domain"/>
    <property type="match status" value="1"/>
</dbReference>
<evidence type="ECO:0000256" key="2">
    <source>
        <dbReference type="ARBA" id="ARBA00023043"/>
    </source>
</evidence>
<name>A0A1Q9EF74_SYMMI</name>
<dbReference type="Pfam" id="PF00754">
    <property type="entry name" value="F5_F8_type_C"/>
    <property type="match status" value="1"/>
</dbReference>
<evidence type="ECO:0000256" key="1">
    <source>
        <dbReference type="ARBA" id="ARBA00022737"/>
    </source>
</evidence>
<dbReference type="SUPFAM" id="SSF49785">
    <property type="entry name" value="Galactose-binding domain-like"/>
    <property type="match status" value="1"/>
</dbReference>
<keyword evidence="1" id="KW-0677">Repeat</keyword>
<evidence type="ECO:0000256" key="4">
    <source>
        <dbReference type="SAM" id="MobiDB-lite"/>
    </source>
</evidence>
<dbReference type="InterPro" id="IPR002110">
    <property type="entry name" value="Ankyrin_rpt"/>
</dbReference>
<dbReference type="PROSITE" id="PS50297">
    <property type="entry name" value="ANK_REP_REGION"/>
    <property type="match status" value="1"/>
</dbReference>
<feature type="repeat" description="ANK" evidence="3">
    <location>
        <begin position="1181"/>
        <end position="1213"/>
    </location>
</feature>
<sequence>MSASSCEDCNPETACVQVDARTWLERGLTPNEMIYLRKFKEPSFKAYTLHYEISAPCQTGADSLVDGCDDGSWLLGSEETSAAAATERGRFPEQEERFAGPFVSCKVKSVSGLPARPQEEDAVPRMILDNPDTKAPEDYWLYTKCGHLVREPGVEGVLKVWGDAPPMDQEVFAALPPDQFIRSPVMIVEGQFVCLSAATYGAGELVLDPSNLCPPNEMLGDGPIFETEDEAQEIGDCEASCWSDRYEGINLGVKKREAITCVNGILARCGWFASNGLNGFEGFDCLPCMQVGTAGFGDVHEKRQQELYYFNRLAMQLHSEVNPISDGKVSCLEPLTPPPEVTTDLPKEPRASGYEFIEDDNVMGSDALWHSEVDPMRFPARGTSDEDDPMFGFSFDWASIKNKKWWQLLLGACSGADIQFCGIKVFGQTSEPKKDLYGVNTGLVEYGCRMLPNPNGPVGACQAEIRKYFFQSLPEAQEQDFLDRRQELAQGRDASNLERGYANGRRYCGLPARKCRRKGRLLAATWLRELCLLASLSQSMASCMLDGGWVTYSFRTARERIRLGVVSAVAPMATVFEGTTFNIGLQTANATEEDFEMEEDVEDTEENLAAFQMETKEGARVVQEQAEEAEAGAEDASLEEAGEEEEEEDSEEEEEEEEAEDSEEGEENEPAEVEERTQRALLSKASRVKLRDSDEPDMLDEEEAYDGEEDYEEEEEEEDMGEMEDEESDDVAELEEGDVPTTKTEEEKEEEEEEEEREEQEEQKKEQEVQLKIKIPKIKIPTVKKIVKKVKAALSPQALSPQALPPQAAIPAVCKGAKFLWLAGYCEFSWHKLEAPKSFSLMPVYEFPKAITVPKSQEPDLGTEAYGCAAGAFAHGCWHVTGVILSSQPEDRVQDRAAIEEGPAISHGGARVPESVWKGKAEGALLRTLHGNTGFPGKKIVAWFKSENAGVGDYWGKGNWGVKTYTARGYGAKSAIKFVQGSTSNTFEFKGVLRDHYTVCAVTRYTSAKNAKRILQGHHGAEGVGVVYFGGQEVQMKRWYKPDLALPRFHNQDLVINRGKYGAEKSDFAVPRQLPVMEVITWNYILTKSLVAPSTSYLMKKLMVGGEKDMCYLVAAASLSGIPHGIIARSALSAAKASADPDLADREGNTPSTAASSVEGLVENVRLPLEAGADKDATDNDGRMFLIVASVRGHVGIVRLLLEAGANKDVADTCGQTPLIAASARGHADIVRFRPRQECSRQRIALLLAPVHGQSWHEIVLLDDRNPWVEIDMKDVKNVIGVVIQGLKEKDKENYVYSFKVSYTKDPKTGKWTQLPVSFTGLSGSPNDHVRAYFEAPVEGRVFSSPAAMLGCTACQSAFENEMTLLQAKTCPTDYSLQSWKDSDISSRRLRIHDLDNQCVAVEPMEKNMALVYKKCEADDIHQLIPAHDIGYMFTMLHRNSWLQDNVLRPGLKAYREAVQMVIISQNLGLLNYGGSGAAWTGLKSNDKFAARISGVLMVNEPGAGAACGCGVRVRVRVGVGAWVWVWVRALGSYQFKVTANDAAAVYLSHKKGSNCAVGHDNTHCNGFARCILFKAFPCLRVPKSLFHQRHSFMTTVVVRAIAGDVVLGPLYFEAPPCVSDIKSRLQESLELLPGQEVLLLRDSAILSDTTKLQGGSAEDPVALNMVTSKQSLEALVWGECTNGPQWSKVSEQLQRGIVAVSSARSAFAALTESGSVITWGEGEEEDGGDSDGVLGLDQGVVQVLGNEKAFVARKTGGELVVWGHADAGGKPDAEIRAQLRDGVVAMARTMQAFAAVKESGAVVVWGNPEFGGDSSSAGGLRGVVSVVGTWGETRGAFAALTETGGVVAWGDPECGGDLGSKAEQVARDVKSIFASGCSFAALKTTGEVVCWGDPEKGGEPVVFFTDEDSGMAQYSVKEKLSAGVVSIAASDDVFIALKEGGEVVGWGVGEDGAHLDEDLVKELGNDVVSISANVAAFAALKVGGRVVTWGVYTEKGLTQLESGVVNIPSFSWPSMMSFAALKDNGSLVVWSGDILTSLMVQTPHEELQSGVVDVVGNPSGYVALKYASALTSFLQLTGCRSNAASKEGKQVYFYEKSGQEQLTLHWKPPGVKNWQVCVCSHGRLDDVDAHLRGGKRNPGLFTMKDLSKGTKMVLAVNRGVKPGMIKKASSVDGWPNWWEDLEQWEMGCPPGRVLQTVDFLNEIAWLKGQQRDVGLYLALMVRFSTGGLWGRFKYMCCREGGAPVVTLSHGQDRPAIHGSSEGTYCPEKAGASGRMDYLQKAFGRWQTTSPSKLTFSEETGKWCIGGGCSAETDALDPAGLKLGGFEVTMADDFDGEFKAKGVAPPGGGVFGPGDVPEASLGVRVVDGVGDEMGRGKAEQPKYSDKCVALADFRHYNYKVNYGDLWKKVQETTTNEAGETEANANELGTEEESAAGAKVCWEAAMAERSPGPLKHLARSQAKKAREIRLGIHSVLAYPKASLVMIAASTVAGRSANGATEAYRITDIAQDAEGVFTKGTGLSNAMQNTLCVGLPNVVIAPMGAGTGYLADNAGCDLHCVRDAVIRGIEANEENLVLLNRSCRGKRRIKKSCKTEGDRTILRNLQKATDVTNGNTEKLAAGWIVKTAQLDAGWLGEKMDHQSLVQGIENKKEFTAIREMIEGGDKKELFLAINQRTKQMQSELAGYAEGASFSQAATLAANDALEKFAADSPQAVSRLFEFGESLEVSEWALPWSVADKHSKADTVAMSVVEGARQMQLTAMMSLLEEQRHAANVPLEAVGTAKSGAEQRERHAMLLDLDRG</sequence>
<dbReference type="Pfam" id="PF12796">
    <property type="entry name" value="Ank_2"/>
    <property type="match status" value="1"/>
</dbReference>